<evidence type="ECO:0000313" key="2">
    <source>
        <dbReference type="Proteomes" id="UP001148838"/>
    </source>
</evidence>
<reference evidence="1 2" key="1">
    <citation type="journal article" date="2022" name="Allergy">
        <title>Genome assembly and annotation of Periplaneta americana reveal a comprehensive cockroach allergen profile.</title>
        <authorList>
            <person name="Wang L."/>
            <person name="Xiong Q."/>
            <person name="Saelim N."/>
            <person name="Wang L."/>
            <person name="Nong W."/>
            <person name="Wan A.T."/>
            <person name="Shi M."/>
            <person name="Liu X."/>
            <person name="Cao Q."/>
            <person name="Hui J.H.L."/>
            <person name="Sookrung N."/>
            <person name="Leung T.F."/>
            <person name="Tungtrongchitr A."/>
            <person name="Tsui S.K.W."/>
        </authorList>
    </citation>
    <scope>NUCLEOTIDE SEQUENCE [LARGE SCALE GENOMIC DNA]</scope>
    <source>
        <strain evidence="1">PWHHKU_190912</strain>
    </source>
</reference>
<evidence type="ECO:0000313" key="1">
    <source>
        <dbReference type="EMBL" id="KAJ4445948.1"/>
    </source>
</evidence>
<protein>
    <recommendedName>
        <fullName evidence="3">MULE domain-containing protein</fullName>
    </recommendedName>
</protein>
<organism evidence="1 2">
    <name type="scientific">Periplaneta americana</name>
    <name type="common">American cockroach</name>
    <name type="synonym">Blatta americana</name>
    <dbReference type="NCBI Taxonomy" id="6978"/>
    <lineage>
        <taxon>Eukaryota</taxon>
        <taxon>Metazoa</taxon>
        <taxon>Ecdysozoa</taxon>
        <taxon>Arthropoda</taxon>
        <taxon>Hexapoda</taxon>
        <taxon>Insecta</taxon>
        <taxon>Pterygota</taxon>
        <taxon>Neoptera</taxon>
        <taxon>Polyneoptera</taxon>
        <taxon>Dictyoptera</taxon>
        <taxon>Blattodea</taxon>
        <taxon>Blattoidea</taxon>
        <taxon>Blattidae</taxon>
        <taxon>Blattinae</taxon>
        <taxon>Periplaneta</taxon>
    </lineage>
</organism>
<sequence length="179" mass="21299">MGGARNYVVCIYRRRGCFDSPIDKIEPDIMDLALYMERTYIRGSPARGRRRAMPPRFAAEIWNTYNQVLVGQHRTTNIVEGWHNRFQKHIVTHHASVWKFMEFIKKNQRNNEIIIIQLLGGNLNVRHPIKRSYLQNLSRVEEIVRNYNHYNGEGHIRTYFKAISCHLKLYEDEQAEEIK</sequence>
<gene>
    <name evidence="1" type="ORF">ANN_12634</name>
</gene>
<proteinExistence type="predicted"/>
<name>A0ABQ8TH28_PERAM</name>
<dbReference type="Proteomes" id="UP001148838">
    <property type="component" value="Unassembled WGS sequence"/>
</dbReference>
<comment type="caution">
    <text evidence="1">The sequence shown here is derived from an EMBL/GenBank/DDBJ whole genome shotgun (WGS) entry which is preliminary data.</text>
</comment>
<dbReference type="EMBL" id="JAJSOF020000009">
    <property type="protein sequence ID" value="KAJ4445948.1"/>
    <property type="molecule type" value="Genomic_DNA"/>
</dbReference>
<evidence type="ECO:0008006" key="3">
    <source>
        <dbReference type="Google" id="ProtNLM"/>
    </source>
</evidence>
<accession>A0ABQ8TH28</accession>
<keyword evidence="2" id="KW-1185">Reference proteome</keyword>